<name>A0A838BW37_9HYPH</name>
<dbReference type="InterPro" id="IPR009014">
    <property type="entry name" value="Transketo_C/PFOR_II"/>
</dbReference>
<organism evidence="2 3">
    <name type="scientific">Microvirga mediterraneensis</name>
    <dbReference type="NCBI Taxonomy" id="2754695"/>
    <lineage>
        <taxon>Bacteria</taxon>
        <taxon>Pseudomonadati</taxon>
        <taxon>Pseudomonadota</taxon>
        <taxon>Alphaproteobacteria</taxon>
        <taxon>Hyphomicrobiales</taxon>
        <taxon>Methylobacteriaceae</taxon>
        <taxon>Microvirga</taxon>
    </lineage>
</organism>
<feature type="domain" description="Xylulose 5-phosphate/Fructose 6-phosphate phosphoketolase C-terminal" evidence="1">
    <location>
        <begin position="1"/>
        <end position="64"/>
    </location>
</feature>
<evidence type="ECO:0000313" key="2">
    <source>
        <dbReference type="EMBL" id="MBA1159093.1"/>
    </source>
</evidence>
<dbReference type="GO" id="GO:0016832">
    <property type="term" value="F:aldehyde-lyase activity"/>
    <property type="evidence" value="ECO:0007669"/>
    <property type="project" value="InterPro"/>
</dbReference>
<reference evidence="2 3" key="1">
    <citation type="submission" date="2020-07" db="EMBL/GenBank/DDBJ databases">
        <title>Draft genome and description of Microvirga mediterraneensis Marseille-Q2068 sp. nov.</title>
        <authorList>
            <person name="Boxberger M."/>
        </authorList>
    </citation>
    <scope>NUCLEOTIDE SEQUENCE [LARGE SCALE GENOMIC DNA]</scope>
    <source>
        <strain evidence="2 3">Marseille-Q2068</strain>
    </source>
</reference>
<evidence type="ECO:0000259" key="1">
    <source>
        <dbReference type="Pfam" id="PF09363"/>
    </source>
</evidence>
<dbReference type="GO" id="GO:0005975">
    <property type="term" value="P:carbohydrate metabolic process"/>
    <property type="evidence" value="ECO:0007669"/>
    <property type="project" value="InterPro"/>
</dbReference>
<dbReference type="Proteomes" id="UP000572984">
    <property type="component" value="Unassembled WGS sequence"/>
</dbReference>
<proteinExistence type="predicted"/>
<dbReference type="Gene3D" id="3.40.50.920">
    <property type="match status" value="1"/>
</dbReference>
<sequence>MTTPFDMVVLNTLDRFHLVEAVARRVPKLAPMAAYVVQSVRDKLIEHRDYISRYGEDMLEIRNWG</sequence>
<gene>
    <name evidence="2" type="ORF">H0S73_23685</name>
</gene>
<protein>
    <recommendedName>
        <fullName evidence="1">Xylulose 5-phosphate/Fructose 6-phosphate phosphoketolase C-terminal domain-containing protein</fullName>
    </recommendedName>
</protein>
<comment type="caution">
    <text evidence="2">The sequence shown here is derived from an EMBL/GenBank/DDBJ whole genome shotgun (WGS) entry which is preliminary data.</text>
</comment>
<evidence type="ECO:0000313" key="3">
    <source>
        <dbReference type="Proteomes" id="UP000572984"/>
    </source>
</evidence>
<dbReference type="EMBL" id="JACDXJ010000002">
    <property type="protein sequence ID" value="MBA1159093.1"/>
    <property type="molecule type" value="Genomic_DNA"/>
</dbReference>
<dbReference type="Pfam" id="PF09363">
    <property type="entry name" value="XFP_C"/>
    <property type="match status" value="1"/>
</dbReference>
<dbReference type="InterPro" id="IPR018969">
    <property type="entry name" value="Xul5P/Fru6P_PKetolase_C"/>
</dbReference>
<accession>A0A838BW37</accession>
<keyword evidence="3" id="KW-1185">Reference proteome</keyword>
<dbReference type="AlphaFoldDB" id="A0A838BW37"/>